<proteinExistence type="predicted"/>
<keyword evidence="5 7" id="KW-1133">Transmembrane helix</keyword>
<dbReference type="CDD" id="cd17477">
    <property type="entry name" value="MFS_YcaD_like"/>
    <property type="match status" value="1"/>
</dbReference>
<dbReference type="Proteomes" id="UP000295530">
    <property type="component" value="Unassembled WGS sequence"/>
</dbReference>
<organism evidence="9 10">
    <name type="scientific">Scandinavium goeteborgense</name>
    <dbReference type="NCBI Taxonomy" id="1851514"/>
    <lineage>
        <taxon>Bacteria</taxon>
        <taxon>Pseudomonadati</taxon>
        <taxon>Pseudomonadota</taxon>
        <taxon>Gammaproteobacteria</taxon>
        <taxon>Enterobacterales</taxon>
        <taxon>Enterobacteriaceae</taxon>
        <taxon>Scandinavium</taxon>
    </lineage>
</organism>
<dbReference type="Pfam" id="PF07690">
    <property type="entry name" value="MFS_1"/>
    <property type="match status" value="1"/>
</dbReference>
<dbReference type="GO" id="GO:0022857">
    <property type="term" value="F:transmembrane transporter activity"/>
    <property type="evidence" value="ECO:0007669"/>
    <property type="project" value="InterPro"/>
</dbReference>
<reference evidence="9 10" key="1">
    <citation type="submission" date="2019-03" db="EMBL/GenBank/DDBJ databases">
        <title>Genomic analyses of the natural microbiome of Caenorhabditis elegans.</title>
        <authorList>
            <person name="Samuel B."/>
        </authorList>
    </citation>
    <scope>NUCLEOTIDE SEQUENCE [LARGE SCALE GENOMIC DNA]</scope>
    <source>
        <strain evidence="9 10">BIGb0156</strain>
    </source>
</reference>
<feature type="domain" description="Major facilitator superfamily (MFS) profile" evidence="8">
    <location>
        <begin position="1"/>
        <end position="375"/>
    </location>
</feature>
<keyword evidence="4 7" id="KW-0812">Transmembrane</keyword>
<comment type="caution">
    <text evidence="9">The sequence shown here is derived from an EMBL/GenBank/DDBJ whole genome shotgun (WGS) entry which is preliminary data.</text>
</comment>
<evidence type="ECO:0000259" key="8">
    <source>
        <dbReference type="PROSITE" id="PS50850"/>
    </source>
</evidence>
<keyword evidence="3" id="KW-1003">Cell membrane</keyword>
<dbReference type="EMBL" id="SNVX01000010">
    <property type="protein sequence ID" value="TDN56623.1"/>
    <property type="molecule type" value="Genomic_DNA"/>
</dbReference>
<dbReference type="GO" id="GO:0005886">
    <property type="term" value="C:plasma membrane"/>
    <property type="evidence" value="ECO:0007669"/>
    <property type="project" value="UniProtKB-SubCell"/>
</dbReference>
<feature type="transmembrane region" description="Helical" evidence="7">
    <location>
        <begin position="287"/>
        <end position="310"/>
    </location>
</feature>
<feature type="transmembrane region" description="Helical" evidence="7">
    <location>
        <begin position="197"/>
        <end position="222"/>
    </location>
</feature>
<feature type="transmembrane region" description="Helical" evidence="7">
    <location>
        <begin position="129"/>
        <end position="151"/>
    </location>
</feature>
<feature type="transmembrane region" description="Helical" evidence="7">
    <location>
        <begin position="322"/>
        <end position="345"/>
    </location>
</feature>
<dbReference type="InterPro" id="IPR011701">
    <property type="entry name" value="MFS"/>
</dbReference>
<dbReference type="InterPro" id="IPR047200">
    <property type="entry name" value="MFS_YcaD-like"/>
</dbReference>
<dbReference type="PROSITE" id="PS50850">
    <property type="entry name" value="MFS"/>
    <property type="match status" value="1"/>
</dbReference>
<gene>
    <name evidence="9" type="ORF">EC847_110128</name>
</gene>
<dbReference type="InterPro" id="IPR020846">
    <property type="entry name" value="MFS_dom"/>
</dbReference>
<dbReference type="RefSeq" id="WP_133461695.1">
    <property type="nucleotide sequence ID" value="NZ_SNVX01000010.1"/>
</dbReference>
<comment type="subcellular location">
    <subcellularLocation>
        <location evidence="1">Cell membrane</location>
        <topology evidence="1">Multi-pass membrane protein</topology>
    </subcellularLocation>
</comment>
<evidence type="ECO:0000256" key="5">
    <source>
        <dbReference type="ARBA" id="ARBA00022989"/>
    </source>
</evidence>
<feature type="transmembrane region" description="Helical" evidence="7">
    <location>
        <begin position="96"/>
        <end position="117"/>
    </location>
</feature>
<dbReference type="SUPFAM" id="SSF103473">
    <property type="entry name" value="MFS general substrate transporter"/>
    <property type="match status" value="1"/>
</dbReference>
<evidence type="ECO:0000256" key="2">
    <source>
        <dbReference type="ARBA" id="ARBA00022448"/>
    </source>
</evidence>
<dbReference type="Gene3D" id="1.20.1250.20">
    <property type="entry name" value="MFS general substrate transporter like domains"/>
    <property type="match status" value="2"/>
</dbReference>
<keyword evidence="6 7" id="KW-0472">Membrane</keyword>
<dbReference type="PANTHER" id="PTHR23521">
    <property type="entry name" value="TRANSPORTER MFS SUPERFAMILY"/>
    <property type="match status" value="1"/>
</dbReference>
<protein>
    <submittedName>
        <fullName evidence="9">Putative MFS family arabinose efflux permease</fullName>
    </submittedName>
</protein>
<feature type="transmembrane region" description="Helical" evidence="7">
    <location>
        <begin position="71"/>
        <end position="90"/>
    </location>
</feature>
<keyword evidence="2" id="KW-0813">Transport</keyword>
<evidence type="ECO:0000256" key="3">
    <source>
        <dbReference type="ARBA" id="ARBA00022475"/>
    </source>
</evidence>
<feature type="transmembrane region" description="Helical" evidence="7">
    <location>
        <begin position="262"/>
        <end position="281"/>
    </location>
</feature>
<sequence>MLLNKRLFAIIFSVTVFSLTYGLSSPLLSFKLIHAGMTESMIGINAAMHAVGVFVIAPFLPALFRRVRPAILMLISLGAIAIIFLLFSVVTLPFWFLLRMGLGMFSEVIMVQTETWLNGSTVERARGKVLALYTAGMSLGFAAGPLILAYTGSDGNLAFYISAIITVVAIGLIALSGMPRVEHDEDAAEGFLRSLKLAALPIMATVLNAAVEMLGMNFLSLYAIKLGWSESASALLISVLMFGAIVLQLPIGWMADKINRLLLMRTLAFIAAAMAFIWPYILAFHFLSYVMLFIWGGIFVGIYTVAITWVGERFKGSQLAGIYSAMSVAWGAGALAGPLLGGFAMEYSLHGLPWLTAAMCLCFALFSLRPAFQMRE</sequence>
<feature type="transmembrane region" description="Helical" evidence="7">
    <location>
        <begin position="351"/>
        <end position="372"/>
    </location>
</feature>
<name>A0A4R6EFP4_SCAGO</name>
<evidence type="ECO:0000313" key="10">
    <source>
        <dbReference type="Proteomes" id="UP000295530"/>
    </source>
</evidence>
<feature type="transmembrane region" description="Helical" evidence="7">
    <location>
        <begin position="234"/>
        <end position="255"/>
    </location>
</feature>
<evidence type="ECO:0000256" key="4">
    <source>
        <dbReference type="ARBA" id="ARBA00022692"/>
    </source>
</evidence>
<dbReference type="AlphaFoldDB" id="A0A4R6EFP4"/>
<dbReference type="PANTHER" id="PTHR23521:SF2">
    <property type="entry name" value="TRANSPORTER MFS SUPERFAMILY"/>
    <property type="match status" value="1"/>
</dbReference>
<evidence type="ECO:0000256" key="6">
    <source>
        <dbReference type="ARBA" id="ARBA00023136"/>
    </source>
</evidence>
<evidence type="ECO:0000256" key="7">
    <source>
        <dbReference type="SAM" id="Phobius"/>
    </source>
</evidence>
<dbReference type="InterPro" id="IPR036259">
    <property type="entry name" value="MFS_trans_sf"/>
</dbReference>
<evidence type="ECO:0000313" key="9">
    <source>
        <dbReference type="EMBL" id="TDN56623.1"/>
    </source>
</evidence>
<accession>A0A4R6EFP4</accession>
<feature type="transmembrane region" description="Helical" evidence="7">
    <location>
        <begin position="46"/>
        <end position="64"/>
    </location>
</feature>
<keyword evidence="10" id="KW-1185">Reference proteome</keyword>
<feature type="transmembrane region" description="Helical" evidence="7">
    <location>
        <begin position="157"/>
        <end position="176"/>
    </location>
</feature>
<dbReference type="OrthoDB" id="9810614at2"/>
<evidence type="ECO:0000256" key="1">
    <source>
        <dbReference type="ARBA" id="ARBA00004651"/>
    </source>
</evidence>